<feature type="domain" description="Endonuclease/exonuclease/phosphatase" evidence="2">
    <location>
        <begin position="108"/>
        <end position="315"/>
    </location>
</feature>
<evidence type="ECO:0000256" key="1">
    <source>
        <dbReference type="SAM" id="Phobius"/>
    </source>
</evidence>
<feature type="transmembrane region" description="Helical" evidence="1">
    <location>
        <begin position="34"/>
        <end position="54"/>
    </location>
</feature>
<gene>
    <name evidence="3" type="ORF">CWE12_03865</name>
</gene>
<evidence type="ECO:0000313" key="4">
    <source>
        <dbReference type="Proteomes" id="UP000287410"/>
    </source>
</evidence>
<keyword evidence="3" id="KW-0540">Nuclease</keyword>
<dbReference type="Proteomes" id="UP000287410">
    <property type="component" value="Unassembled WGS sequence"/>
</dbReference>
<keyword evidence="3" id="KW-0378">Hydrolase</keyword>
<proteinExistence type="predicted"/>
<keyword evidence="3" id="KW-0255">Endonuclease</keyword>
<dbReference type="InterPro" id="IPR036691">
    <property type="entry name" value="Endo/exonu/phosph_ase_sf"/>
</dbReference>
<evidence type="ECO:0000313" key="3">
    <source>
        <dbReference type="EMBL" id="RUO32136.1"/>
    </source>
</evidence>
<organism evidence="3 4">
    <name type="scientific">Aliidiomarina sedimenti</name>
    <dbReference type="NCBI Taxonomy" id="1933879"/>
    <lineage>
        <taxon>Bacteria</taxon>
        <taxon>Pseudomonadati</taxon>
        <taxon>Pseudomonadota</taxon>
        <taxon>Gammaproteobacteria</taxon>
        <taxon>Alteromonadales</taxon>
        <taxon>Idiomarinaceae</taxon>
        <taxon>Aliidiomarina</taxon>
    </lineage>
</organism>
<keyword evidence="4" id="KW-1185">Reference proteome</keyword>
<dbReference type="EMBL" id="PIPN01000001">
    <property type="protein sequence ID" value="RUO32136.1"/>
    <property type="molecule type" value="Genomic_DNA"/>
</dbReference>
<keyword evidence="1" id="KW-1133">Transmembrane helix</keyword>
<reference evidence="3 4" key="1">
    <citation type="journal article" date="2018" name="Front. Microbiol.">
        <title>Genome-Based Analysis Reveals the Taxonomy and Diversity of the Family Idiomarinaceae.</title>
        <authorList>
            <person name="Liu Y."/>
            <person name="Lai Q."/>
            <person name="Shao Z."/>
        </authorList>
    </citation>
    <scope>NUCLEOTIDE SEQUENCE [LARGE SCALE GENOMIC DNA]</scope>
    <source>
        <strain evidence="3 4">GBSy1</strain>
    </source>
</reference>
<dbReference type="SUPFAM" id="SSF56219">
    <property type="entry name" value="DNase I-like"/>
    <property type="match status" value="1"/>
</dbReference>
<keyword evidence="1" id="KW-0812">Transmembrane</keyword>
<feature type="transmembrane region" description="Helical" evidence="1">
    <location>
        <begin position="6"/>
        <end position="22"/>
    </location>
</feature>
<accession>A0ABY0C2P9</accession>
<evidence type="ECO:0000259" key="2">
    <source>
        <dbReference type="Pfam" id="PF03372"/>
    </source>
</evidence>
<dbReference type="RefSeq" id="WP_126788338.1">
    <property type="nucleotide sequence ID" value="NZ_PIPN01000001.1"/>
</dbReference>
<dbReference type="InterPro" id="IPR005135">
    <property type="entry name" value="Endo/exonuclease/phosphatase"/>
</dbReference>
<dbReference type="Pfam" id="PF03372">
    <property type="entry name" value="Exo_endo_phos"/>
    <property type="match status" value="1"/>
</dbReference>
<feature type="transmembrane region" description="Helical" evidence="1">
    <location>
        <begin position="60"/>
        <end position="80"/>
    </location>
</feature>
<dbReference type="GO" id="GO:0004519">
    <property type="term" value="F:endonuclease activity"/>
    <property type="evidence" value="ECO:0007669"/>
    <property type="project" value="UniProtKB-KW"/>
</dbReference>
<keyword evidence="1" id="KW-0472">Membrane</keyword>
<comment type="caution">
    <text evidence="3">The sequence shown here is derived from an EMBL/GenBank/DDBJ whole genome shotgun (WGS) entry which is preliminary data.</text>
</comment>
<name>A0ABY0C2P9_9GAMM</name>
<dbReference type="Gene3D" id="3.60.10.10">
    <property type="entry name" value="Endonuclease/exonuclease/phosphatase"/>
    <property type="match status" value="1"/>
</dbReference>
<protein>
    <submittedName>
        <fullName evidence="3">Endonuclease</fullName>
    </submittedName>
</protein>
<sequence>MYITILVAVNLVQLAFVVIPFSRHEAWWIRVFDFPRLQTFWFGCLLLIVELFVLDLTQALSYLPLAMTVLFLLAQGWWIYPYTKLASAEVKWAKPAKDSARVSLLCCNVLTPNREAKRLLKLVDEWQPDLLVTLESDDWWEEQLESLAEQYPHSVKCPLDNLYGMHVYSRLPFEDSQLQFLVEDNVPSIHVLVRLAGQPVRIHFLHPAPPSPTENDESTERDGELMRVAKYIRERQQQKNVPTIVAGDLNDVAWSATTRLFRKVSGLLDPRVGRGMWNSFHAKWWFARWPLDHIFHSDHFTLVKLCRLPPMGSDHFPIYTQLQLAPSRRNEQDGLDLEGDEKAWAEEKIDQVENDNGAS</sequence>